<evidence type="ECO:0000259" key="21">
    <source>
        <dbReference type="PROSITE" id="PS51003"/>
    </source>
</evidence>
<dbReference type="AlphaFoldDB" id="A0A1S5XVR4"/>
<keyword evidence="15 19" id="KW-0496">Mitochondrion</keyword>
<dbReference type="EMBL" id="KX090379">
    <property type="protein sequence ID" value="AQQ72790.1"/>
    <property type="molecule type" value="Genomic_DNA"/>
</dbReference>
<name>A0A1S5XVR4_9NEOP</name>
<keyword evidence="16 19" id="KW-0472">Membrane</keyword>
<dbReference type="GO" id="GO:0046872">
    <property type="term" value="F:metal ion binding"/>
    <property type="evidence" value="ECO:0007669"/>
    <property type="project" value="UniProtKB-UniRule"/>
</dbReference>
<dbReference type="Pfam" id="PF00033">
    <property type="entry name" value="Cytochrome_B"/>
    <property type="match status" value="1"/>
</dbReference>
<dbReference type="CDD" id="cd00284">
    <property type="entry name" value="Cytochrome_b_N"/>
    <property type="match status" value="1"/>
</dbReference>
<dbReference type="InterPro" id="IPR036150">
    <property type="entry name" value="Cyt_b/b6_C_sf"/>
</dbReference>
<comment type="function">
    <text evidence="1 19">Component of the ubiquinol-cytochrome c reductase complex (complex III or cytochrome b-c1 complex) that is part of the mitochondrial respiratory chain. The b-c1 complex mediates electron transfer from ubiquinol to cytochrome c. Contributes to the generation of a proton gradient across the mitochondrial membrane that is then used for ATP synthesis.</text>
</comment>
<comment type="subunit">
    <text evidence="3">The main subunits of complex b-c1 are: cytochrome b, cytochrome c1 and the Rieske protein.</text>
</comment>
<evidence type="ECO:0000256" key="2">
    <source>
        <dbReference type="ARBA" id="ARBA00004448"/>
    </source>
</evidence>
<evidence type="ECO:0000256" key="18">
    <source>
        <dbReference type="PIRSR" id="PIRSR038885-2"/>
    </source>
</evidence>
<evidence type="ECO:0000256" key="10">
    <source>
        <dbReference type="ARBA" id="ARBA00022792"/>
    </source>
</evidence>
<comment type="cofactor">
    <cofactor evidence="18">
        <name>heme</name>
        <dbReference type="ChEBI" id="CHEBI:30413"/>
    </cofactor>
    <text evidence="18">Binds 2 heme groups non-covalently.</text>
</comment>
<evidence type="ECO:0000256" key="17">
    <source>
        <dbReference type="PIRSR" id="PIRSR038885-1"/>
    </source>
</evidence>
<evidence type="ECO:0000256" key="7">
    <source>
        <dbReference type="ARBA" id="ARBA00022660"/>
    </source>
</evidence>
<feature type="binding site" description="axial binding residue" evidence="18">
    <location>
        <position position="190"/>
    </location>
    <ligand>
        <name>heme b</name>
        <dbReference type="ChEBI" id="CHEBI:60344"/>
        <label>b566</label>
    </ligand>
    <ligandPart>
        <name>Fe</name>
        <dbReference type="ChEBI" id="CHEBI:18248"/>
    </ligandPart>
</feature>
<dbReference type="PANTHER" id="PTHR19271">
    <property type="entry name" value="CYTOCHROME B"/>
    <property type="match status" value="1"/>
</dbReference>
<feature type="transmembrane region" description="Helical" evidence="19">
    <location>
        <begin position="172"/>
        <end position="193"/>
    </location>
</feature>
<comment type="similarity">
    <text evidence="19">Belongs to the cytochrome b family.</text>
</comment>
<feature type="transmembrane region" description="Helical" evidence="19">
    <location>
        <begin position="285"/>
        <end position="306"/>
    </location>
</feature>
<evidence type="ECO:0000256" key="4">
    <source>
        <dbReference type="ARBA" id="ARBA00013531"/>
    </source>
</evidence>
<sequence>MVKILNKLQSNLAFIPVPGNISYFYNFGSILLTCLTIQIVTGLILSMHYSPGVNNSFESVELIMKDVSGGWLTRMIHANGASFFFISIYIHVARGLFFGSFMNLGVWMTGCFMMILFMMTAFLGYVLPWGQMSYWGATVITNLISVIPFLGEKGVQWLWGGFSVSSPTLSRFFTLHFMIPLITVGFVMGHLSFLHHTQSSNPLGLSPKANSVCFHPYFSIKDVLGLILFTMMLSWLVISHPYIFMDSDNFMIANPMSTPPHIQPEWYFLFAYSILRAIPSKLGGVVALISSIGILFTLPAMSSGLGSKLSRFKFTRKVVFTILVTDFIFLTWLGCQPVEPPFVSLSQFATWTYFISILLLCI</sequence>
<geneLocation type="mitochondrion" evidence="22"/>
<evidence type="ECO:0000256" key="5">
    <source>
        <dbReference type="ARBA" id="ARBA00022448"/>
    </source>
</evidence>
<feature type="domain" description="Cytochrome b/b6 N-terminal region profile" evidence="20">
    <location>
        <begin position="1"/>
        <end position="203"/>
    </location>
</feature>
<dbReference type="InterPro" id="IPR048260">
    <property type="entry name" value="Cytochrome_b_C_euk/bac"/>
</dbReference>
<feature type="binding site" evidence="17">
    <location>
        <position position="195"/>
    </location>
    <ligand>
        <name>a ubiquinone</name>
        <dbReference type="ChEBI" id="CHEBI:16389"/>
    </ligand>
</feature>
<gene>
    <name evidence="22" type="primary">cytb</name>
</gene>
<keyword evidence="7 19" id="KW-0679">Respiratory chain</keyword>
<keyword evidence="13 18" id="KW-0408">Iron</keyword>
<keyword evidence="8 19" id="KW-0812">Transmembrane</keyword>
<keyword evidence="11 19" id="KW-0249">Electron transport</keyword>
<dbReference type="CDD" id="cd00290">
    <property type="entry name" value="cytochrome_b_C"/>
    <property type="match status" value="1"/>
</dbReference>
<proteinExistence type="inferred from homology"/>
<comment type="subcellular location">
    <subcellularLocation>
        <location evidence="2">Mitochondrion inner membrane</location>
        <topology evidence="2">Multi-pass membrane protein</topology>
    </subcellularLocation>
</comment>
<evidence type="ECO:0000256" key="13">
    <source>
        <dbReference type="ARBA" id="ARBA00023004"/>
    </source>
</evidence>
<feature type="transmembrane region" description="Helical" evidence="19">
    <location>
        <begin position="21"/>
        <end position="49"/>
    </location>
</feature>
<dbReference type="InterPro" id="IPR005797">
    <property type="entry name" value="Cyt_b/b6_N"/>
</dbReference>
<evidence type="ECO:0000256" key="1">
    <source>
        <dbReference type="ARBA" id="ARBA00002566"/>
    </source>
</evidence>
<protein>
    <recommendedName>
        <fullName evidence="4 19">Cytochrome b</fullName>
    </recommendedName>
</protein>
<accession>A0A1S5XVR4</accession>
<keyword evidence="9 18" id="KW-0479">Metal-binding</keyword>
<dbReference type="SUPFAM" id="SSF81648">
    <property type="entry name" value="a domain/subunit of cytochrome bc1 complex (Ubiquinol-cytochrome c reductase)"/>
    <property type="match status" value="1"/>
</dbReference>
<evidence type="ECO:0000259" key="20">
    <source>
        <dbReference type="PROSITE" id="PS51002"/>
    </source>
</evidence>
<evidence type="ECO:0000256" key="6">
    <source>
        <dbReference type="ARBA" id="ARBA00022617"/>
    </source>
</evidence>
<keyword evidence="5 19" id="KW-0813">Transport</keyword>
<feature type="binding site" description="axial binding residue" evidence="18">
    <location>
        <position position="176"/>
    </location>
    <ligand>
        <name>heme b</name>
        <dbReference type="ChEBI" id="CHEBI:60344"/>
        <label>b562</label>
    </ligand>
    <ligandPart>
        <name>Fe</name>
        <dbReference type="ChEBI" id="CHEBI:18248"/>
    </ligandPart>
</feature>
<feature type="transmembrane region" description="Helical" evidence="19">
    <location>
        <begin position="341"/>
        <end position="361"/>
    </location>
</feature>
<dbReference type="GO" id="GO:0006122">
    <property type="term" value="P:mitochondrial electron transport, ubiquinol to cytochrome c"/>
    <property type="evidence" value="ECO:0007669"/>
    <property type="project" value="TreeGrafter"/>
</dbReference>
<keyword evidence="14" id="KW-0830">Ubiquinone</keyword>
<comment type="cofactor">
    <cofactor evidence="19">
        <name>heme b</name>
        <dbReference type="ChEBI" id="CHEBI:60344"/>
    </cofactor>
    <text evidence="19">Binds 2 heme groups non-covalently.</text>
</comment>
<dbReference type="GO" id="GO:0008121">
    <property type="term" value="F:quinol-cytochrome-c reductase activity"/>
    <property type="evidence" value="ECO:0007669"/>
    <property type="project" value="InterPro"/>
</dbReference>
<dbReference type="PROSITE" id="PS51003">
    <property type="entry name" value="CYTB_CTER"/>
    <property type="match status" value="1"/>
</dbReference>
<dbReference type="InterPro" id="IPR048259">
    <property type="entry name" value="Cytochrome_b_N_euk/bac"/>
</dbReference>
<dbReference type="InterPro" id="IPR030689">
    <property type="entry name" value="Cytochrome_b"/>
</dbReference>
<feature type="domain" description="Cytochrome b/b6 C-terminal region profile" evidence="21">
    <location>
        <begin position="204"/>
        <end position="362"/>
    </location>
</feature>
<evidence type="ECO:0000256" key="15">
    <source>
        <dbReference type="ARBA" id="ARBA00023128"/>
    </source>
</evidence>
<evidence type="ECO:0000313" key="22">
    <source>
        <dbReference type="EMBL" id="AQQ72790.1"/>
    </source>
</evidence>
<evidence type="ECO:0000256" key="11">
    <source>
        <dbReference type="ARBA" id="ARBA00022982"/>
    </source>
</evidence>
<dbReference type="PIRSF" id="PIRSF038885">
    <property type="entry name" value="COB"/>
    <property type="match status" value="1"/>
</dbReference>
<evidence type="ECO:0000256" key="19">
    <source>
        <dbReference type="RuleBase" id="RU362117"/>
    </source>
</evidence>
<evidence type="ECO:0000256" key="14">
    <source>
        <dbReference type="ARBA" id="ARBA00023075"/>
    </source>
</evidence>
<dbReference type="GO" id="GO:0005743">
    <property type="term" value="C:mitochondrial inner membrane"/>
    <property type="evidence" value="ECO:0007669"/>
    <property type="project" value="UniProtKB-SubCell"/>
</dbReference>
<dbReference type="InterPro" id="IPR016174">
    <property type="entry name" value="Di-haem_cyt_TM"/>
</dbReference>
<evidence type="ECO:0000256" key="3">
    <source>
        <dbReference type="ARBA" id="ARBA00011649"/>
    </source>
</evidence>
<evidence type="ECO:0000256" key="16">
    <source>
        <dbReference type="ARBA" id="ARBA00023136"/>
    </source>
</evidence>
<evidence type="ECO:0000256" key="12">
    <source>
        <dbReference type="ARBA" id="ARBA00022989"/>
    </source>
</evidence>
<dbReference type="SUPFAM" id="SSF81342">
    <property type="entry name" value="Transmembrane di-heme cytochromes"/>
    <property type="match status" value="1"/>
</dbReference>
<feature type="transmembrane region" description="Helical" evidence="19">
    <location>
        <begin position="104"/>
        <end position="126"/>
    </location>
</feature>
<feature type="transmembrane region" description="Helical" evidence="19">
    <location>
        <begin position="223"/>
        <end position="243"/>
    </location>
</feature>
<dbReference type="Gene3D" id="1.20.810.10">
    <property type="entry name" value="Cytochrome Bc1 Complex, Chain C"/>
    <property type="match status" value="1"/>
</dbReference>
<feature type="binding site" description="axial binding residue" evidence="18">
    <location>
        <position position="91"/>
    </location>
    <ligand>
        <name>heme b</name>
        <dbReference type="ChEBI" id="CHEBI:60344"/>
        <label>b566</label>
    </ligand>
    <ligandPart>
        <name>Fe</name>
        <dbReference type="ChEBI" id="CHEBI:18248"/>
    </ligandPart>
</feature>
<organism evidence="22">
    <name type="scientific">Microthoracius praelongiceps</name>
    <dbReference type="NCBI Taxonomy" id="1958934"/>
    <lineage>
        <taxon>Eukaryota</taxon>
        <taxon>Metazoa</taxon>
        <taxon>Ecdysozoa</taxon>
        <taxon>Arthropoda</taxon>
        <taxon>Hexapoda</taxon>
        <taxon>Insecta</taxon>
        <taxon>Pterygota</taxon>
        <taxon>Neoptera</taxon>
        <taxon>Paraneoptera</taxon>
        <taxon>Psocodea</taxon>
        <taxon>Troctomorpha</taxon>
        <taxon>Phthiraptera</taxon>
        <taxon>Anoplura</taxon>
        <taxon>Microthoraciidae</taxon>
        <taxon>Microthoracius</taxon>
    </lineage>
</organism>
<feature type="transmembrane region" description="Helical" evidence="19">
    <location>
        <begin position="318"/>
        <end position="335"/>
    </location>
</feature>
<dbReference type="GO" id="GO:0016491">
    <property type="term" value="F:oxidoreductase activity"/>
    <property type="evidence" value="ECO:0007669"/>
    <property type="project" value="UniProtKB-UniRule"/>
</dbReference>
<dbReference type="Pfam" id="PF00032">
    <property type="entry name" value="Cytochrom_B_C"/>
    <property type="match status" value="1"/>
</dbReference>
<dbReference type="PROSITE" id="PS51002">
    <property type="entry name" value="CYTB_NTER"/>
    <property type="match status" value="1"/>
</dbReference>
<feature type="transmembrane region" description="Helical" evidence="19">
    <location>
        <begin position="69"/>
        <end position="92"/>
    </location>
</feature>
<evidence type="ECO:0000256" key="9">
    <source>
        <dbReference type="ARBA" id="ARBA00022723"/>
    </source>
</evidence>
<keyword evidence="6 18" id="KW-0349">Heme</keyword>
<keyword evidence="10" id="KW-0999">Mitochondrion inner membrane</keyword>
<dbReference type="GO" id="GO:0045275">
    <property type="term" value="C:respiratory chain complex III"/>
    <property type="evidence" value="ECO:0007669"/>
    <property type="project" value="InterPro"/>
</dbReference>
<reference evidence="22" key="1">
    <citation type="journal article" date="2017" name="Genome Biol. Evol.">
        <title>The mitochondrial genome of the guanaco louse, Microthoracius praelongiceps: insights into the ancestral mitochondrial karyotype of sucking lice (Anoplura, Insecta).</title>
        <authorList>
            <person name="Shao R."/>
            <person name="Li H."/>
            <person name="Barker S.C."/>
            <person name="Song S."/>
        </authorList>
    </citation>
    <scope>NUCLEOTIDE SEQUENCE</scope>
</reference>
<evidence type="ECO:0000256" key="8">
    <source>
        <dbReference type="ARBA" id="ARBA00022692"/>
    </source>
</evidence>
<dbReference type="PANTHER" id="PTHR19271:SF16">
    <property type="entry name" value="CYTOCHROME B"/>
    <property type="match status" value="1"/>
</dbReference>
<dbReference type="InterPro" id="IPR005798">
    <property type="entry name" value="Cyt_b/b6_C"/>
</dbReference>
<feature type="binding site" description="axial binding residue" evidence="18">
    <location>
        <position position="77"/>
    </location>
    <ligand>
        <name>heme b</name>
        <dbReference type="ChEBI" id="CHEBI:60344"/>
        <label>b562</label>
    </ligand>
    <ligandPart>
        <name>Fe</name>
        <dbReference type="ChEBI" id="CHEBI:18248"/>
    </ligandPart>
</feature>
<dbReference type="InterPro" id="IPR027387">
    <property type="entry name" value="Cytb/b6-like_sf"/>
</dbReference>
<keyword evidence="12 19" id="KW-1133">Transmembrane helix</keyword>